<evidence type="ECO:0000313" key="2">
    <source>
        <dbReference type="EMBL" id="PSN60544.1"/>
    </source>
</evidence>
<feature type="region of interest" description="Disordered" evidence="1">
    <location>
        <begin position="298"/>
        <end position="369"/>
    </location>
</feature>
<feature type="region of interest" description="Disordered" evidence="1">
    <location>
        <begin position="523"/>
        <end position="563"/>
    </location>
</feature>
<organism evidence="2 3">
    <name type="scientific">Corynespora cassiicola Philippines</name>
    <dbReference type="NCBI Taxonomy" id="1448308"/>
    <lineage>
        <taxon>Eukaryota</taxon>
        <taxon>Fungi</taxon>
        <taxon>Dikarya</taxon>
        <taxon>Ascomycota</taxon>
        <taxon>Pezizomycotina</taxon>
        <taxon>Dothideomycetes</taxon>
        <taxon>Pleosporomycetidae</taxon>
        <taxon>Pleosporales</taxon>
        <taxon>Corynesporascaceae</taxon>
        <taxon>Corynespora</taxon>
    </lineage>
</organism>
<gene>
    <name evidence="2" type="ORF">BS50DRAFT_593644</name>
</gene>
<dbReference type="Proteomes" id="UP000240883">
    <property type="component" value="Unassembled WGS sequence"/>
</dbReference>
<protein>
    <submittedName>
        <fullName evidence="2">Uncharacterized protein</fullName>
    </submittedName>
</protein>
<feature type="compositionally biased region" description="Low complexity" evidence="1">
    <location>
        <begin position="525"/>
        <end position="537"/>
    </location>
</feature>
<keyword evidence="3" id="KW-1185">Reference proteome</keyword>
<feature type="region of interest" description="Disordered" evidence="1">
    <location>
        <begin position="1"/>
        <end position="32"/>
    </location>
</feature>
<name>A0A2T2N551_CORCC</name>
<proteinExistence type="predicted"/>
<accession>A0A2T2N551</accession>
<evidence type="ECO:0000313" key="3">
    <source>
        <dbReference type="Proteomes" id="UP000240883"/>
    </source>
</evidence>
<evidence type="ECO:0000256" key="1">
    <source>
        <dbReference type="SAM" id="MobiDB-lite"/>
    </source>
</evidence>
<sequence length="563" mass="59237">MVGGDGLRPTGGELEAPPRANEAAGERRQGRAGGITGRQMLLARFWNASGLVDVQARRRDWAGTGCAGACRKRSSLPEKAGGGDWSTAAVALAGGRARHPPEAAGDAAGHALGSTAARIRGERSSKLGFAVLRLPRSASEALSIAQPARTADLGTPGSLGAALCDVQPRRTPGDGAASLAIGQGTPTTRRHFQENAKRRPQDSIMPGSAIWKKEKNAMQPIRDLASRACWWWEGWCGISDYNCSSSSNTGLSAPPSLVVSPFTALGLFAIMANSGDCMSKVYMAVLGCCRDAVTEWGHKGPSRGNAKARGQRQTSSSGLTPEGDGDKGMGDGPWALVPNRDKRRPPASPFHWPEAPRGSDTGAPPASPILDAARRLPATLKGTVVGETARLKPYDPLNAVMLPDAAMRWPPKALASLTIRHGRRLVGSHAVVGMHPASRTMACVKCRNTSWKQTDSVAGCFWPTGTTARPARCCLNPFPFPGQPTTHARPPAAVDTGEGPHRPTAAPSSRAAVLPSVCRLSSVTLRPGGPRPRALAPSRPPYRQQALARGNKPSSCERYARVP</sequence>
<dbReference type="EMBL" id="KZ678148">
    <property type="protein sequence ID" value="PSN60544.1"/>
    <property type="molecule type" value="Genomic_DNA"/>
</dbReference>
<dbReference type="AlphaFoldDB" id="A0A2T2N551"/>
<feature type="region of interest" description="Disordered" evidence="1">
    <location>
        <begin position="484"/>
        <end position="511"/>
    </location>
</feature>
<reference evidence="2 3" key="1">
    <citation type="journal article" date="2018" name="Front. Microbiol.">
        <title>Genome-Wide Analysis of Corynespora cassiicola Leaf Fall Disease Putative Effectors.</title>
        <authorList>
            <person name="Lopez D."/>
            <person name="Ribeiro S."/>
            <person name="Label P."/>
            <person name="Fumanal B."/>
            <person name="Venisse J.S."/>
            <person name="Kohler A."/>
            <person name="de Oliveira R.R."/>
            <person name="Labutti K."/>
            <person name="Lipzen A."/>
            <person name="Lail K."/>
            <person name="Bauer D."/>
            <person name="Ohm R.A."/>
            <person name="Barry K.W."/>
            <person name="Spatafora J."/>
            <person name="Grigoriev I.V."/>
            <person name="Martin F.M."/>
            <person name="Pujade-Renaud V."/>
        </authorList>
    </citation>
    <scope>NUCLEOTIDE SEQUENCE [LARGE SCALE GENOMIC DNA]</scope>
    <source>
        <strain evidence="2 3">Philippines</strain>
    </source>
</reference>